<evidence type="ECO:0000313" key="11">
    <source>
        <dbReference type="EMBL" id="NOU96337.1"/>
    </source>
</evidence>
<dbReference type="InterPro" id="IPR017871">
    <property type="entry name" value="ABC_transporter-like_CS"/>
</dbReference>
<keyword evidence="6" id="KW-0547">Nucleotide-binding</keyword>
<evidence type="ECO:0000313" key="12">
    <source>
        <dbReference type="Proteomes" id="UP000641588"/>
    </source>
</evidence>
<dbReference type="CDD" id="cd03216">
    <property type="entry name" value="ABC_Carb_Monos_I"/>
    <property type="match status" value="1"/>
</dbReference>
<keyword evidence="5" id="KW-0677">Repeat</keyword>
<dbReference type="GO" id="GO:0005886">
    <property type="term" value="C:plasma membrane"/>
    <property type="evidence" value="ECO:0007669"/>
    <property type="project" value="UniProtKB-SubCell"/>
</dbReference>
<dbReference type="PANTHER" id="PTHR43790:SF3">
    <property type="entry name" value="D-ALLOSE IMPORT ATP-BINDING PROTEIN ALSA-RELATED"/>
    <property type="match status" value="1"/>
</dbReference>
<evidence type="ECO:0000256" key="5">
    <source>
        <dbReference type="ARBA" id="ARBA00022737"/>
    </source>
</evidence>
<dbReference type="GO" id="GO:0016887">
    <property type="term" value="F:ATP hydrolysis activity"/>
    <property type="evidence" value="ECO:0007669"/>
    <property type="project" value="InterPro"/>
</dbReference>
<organism evidence="11 12">
    <name type="scientific">Paenibacillus foliorum</name>
    <dbReference type="NCBI Taxonomy" id="2654974"/>
    <lineage>
        <taxon>Bacteria</taxon>
        <taxon>Bacillati</taxon>
        <taxon>Bacillota</taxon>
        <taxon>Bacilli</taxon>
        <taxon>Bacillales</taxon>
        <taxon>Paenibacillaceae</taxon>
        <taxon>Paenibacillus</taxon>
    </lineage>
</organism>
<keyword evidence="9" id="KW-0472">Membrane</keyword>
<evidence type="ECO:0000259" key="10">
    <source>
        <dbReference type="PROSITE" id="PS50893"/>
    </source>
</evidence>
<keyword evidence="7 11" id="KW-0067">ATP-binding</keyword>
<evidence type="ECO:0000256" key="7">
    <source>
        <dbReference type="ARBA" id="ARBA00022840"/>
    </source>
</evidence>
<dbReference type="Gene3D" id="3.40.50.300">
    <property type="entry name" value="P-loop containing nucleotide triphosphate hydrolases"/>
    <property type="match status" value="2"/>
</dbReference>
<feature type="domain" description="ABC transporter" evidence="10">
    <location>
        <begin position="266"/>
        <end position="510"/>
    </location>
</feature>
<evidence type="ECO:0000256" key="1">
    <source>
        <dbReference type="ARBA" id="ARBA00004202"/>
    </source>
</evidence>
<evidence type="ECO:0000256" key="8">
    <source>
        <dbReference type="ARBA" id="ARBA00022967"/>
    </source>
</evidence>
<feature type="domain" description="ABC transporter" evidence="10">
    <location>
        <begin position="19"/>
        <end position="255"/>
    </location>
</feature>
<comment type="caution">
    <text evidence="11">The sequence shown here is derived from an EMBL/GenBank/DDBJ whole genome shotgun (WGS) entry which is preliminary data.</text>
</comment>
<keyword evidence="3" id="KW-1003">Cell membrane</keyword>
<dbReference type="GO" id="GO:0005524">
    <property type="term" value="F:ATP binding"/>
    <property type="evidence" value="ECO:0007669"/>
    <property type="project" value="UniProtKB-KW"/>
</dbReference>
<evidence type="ECO:0000256" key="6">
    <source>
        <dbReference type="ARBA" id="ARBA00022741"/>
    </source>
</evidence>
<dbReference type="PROSITE" id="PS00211">
    <property type="entry name" value="ABC_TRANSPORTER_1"/>
    <property type="match status" value="1"/>
</dbReference>
<reference evidence="11" key="1">
    <citation type="submission" date="2019-10" db="EMBL/GenBank/DDBJ databases">
        <title>Description of Paenibacillus glebae sp. nov.</title>
        <authorList>
            <person name="Carlier A."/>
            <person name="Qi S."/>
        </authorList>
    </citation>
    <scope>NUCLEOTIDE SEQUENCE</scope>
    <source>
        <strain evidence="11">LMG 31456</strain>
    </source>
</reference>
<dbReference type="SUPFAM" id="SSF52540">
    <property type="entry name" value="P-loop containing nucleoside triphosphate hydrolases"/>
    <property type="match status" value="2"/>
</dbReference>
<dbReference type="InterPro" id="IPR050107">
    <property type="entry name" value="ABC_carbohydrate_import_ATPase"/>
</dbReference>
<dbReference type="FunFam" id="3.40.50.300:FF:000127">
    <property type="entry name" value="Ribose import ATP-binding protein RbsA"/>
    <property type="match status" value="1"/>
</dbReference>
<dbReference type="SMART" id="SM00382">
    <property type="entry name" value="AAA"/>
    <property type="match status" value="2"/>
</dbReference>
<evidence type="ECO:0000256" key="9">
    <source>
        <dbReference type="ARBA" id="ARBA00023136"/>
    </source>
</evidence>
<dbReference type="InterPro" id="IPR027417">
    <property type="entry name" value="P-loop_NTPase"/>
</dbReference>
<dbReference type="RefSeq" id="WP_171654572.1">
    <property type="nucleotide sequence ID" value="NZ_WHOD01000097.1"/>
</dbReference>
<dbReference type="Pfam" id="PF00005">
    <property type="entry name" value="ABC_tran"/>
    <property type="match status" value="2"/>
</dbReference>
<proteinExistence type="predicted"/>
<dbReference type="PROSITE" id="PS50893">
    <property type="entry name" value="ABC_TRANSPORTER_2"/>
    <property type="match status" value="2"/>
</dbReference>
<evidence type="ECO:0000256" key="4">
    <source>
        <dbReference type="ARBA" id="ARBA00022597"/>
    </source>
</evidence>
<keyword evidence="12" id="KW-1185">Reference proteome</keyword>
<dbReference type="AlphaFoldDB" id="A0A972K4T2"/>
<gene>
    <name evidence="11" type="ORF">GC093_24430</name>
</gene>
<keyword evidence="2" id="KW-0813">Transport</keyword>
<dbReference type="EMBL" id="WHOD01000097">
    <property type="protein sequence ID" value="NOU96337.1"/>
    <property type="molecule type" value="Genomic_DNA"/>
</dbReference>
<dbReference type="PANTHER" id="PTHR43790">
    <property type="entry name" value="CARBOHYDRATE TRANSPORT ATP-BINDING PROTEIN MG119-RELATED"/>
    <property type="match status" value="1"/>
</dbReference>
<keyword evidence="8" id="KW-1278">Translocase</keyword>
<keyword evidence="4" id="KW-0762">Sugar transport</keyword>
<accession>A0A972K4T2</accession>
<dbReference type="CDD" id="cd03215">
    <property type="entry name" value="ABC_Carb_Monos_II"/>
    <property type="match status" value="1"/>
</dbReference>
<sequence>MSLISSNDLPAATPAEVLIEVSGVSKSYGGVKALIDCDFSCKRGEVHALLGENGAGKSTLVKILCGVVKPDSGMIRFKGQEAQIHSPVDASHKGIVAVFQELSLIPDLSVAENVYLGHEPLTKWGLIDFRQMNEKTEQLLQNLGLHIPCDSLVRDLSLSERQLLEIAKALSRDPEIIILDEATSALGQQEVELLFSIIKRLTAQGMTAIFISHRMDELAKIADRATVFRDARYITTFDWGTVSNEQIVNWIAGRTVKETYPEKKHVHTDDIALEVVNLSSDRNFQHINLQLKKGEIVGIAGLQGHGQSQFLQALFGACPITSGEVRVAGDTIVLSGPKSAIDAGIALVPEDRKNEGLLLTRSVKENLTLMTLGHRQSMGIIRADMEGTEVQRLIQLLNIKTPHPDLEVGGLSGGNQQKVVIGKAVMTEAAVLLLADPTRGIDIGTKAEIYQLMRNLADDGISLLFYSTELPELVGVCDRVAVFKQGRISAMLHGSSITEHHIINAALGISQEVNP</sequence>
<dbReference type="InterPro" id="IPR003439">
    <property type="entry name" value="ABC_transporter-like_ATP-bd"/>
</dbReference>
<comment type="subcellular location">
    <subcellularLocation>
        <location evidence="1">Cell membrane</location>
        <topology evidence="1">Peripheral membrane protein</topology>
    </subcellularLocation>
</comment>
<dbReference type="InterPro" id="IPR003593">
    <property type="entry name" value="AAA+_ATPase"/>
</dbReference>
<evidence type="ECO:0000256" key="3">
    <source>
        <dbReference type="ARBA" id="ARBA00022475"/>
    </source>
</evidence>
<protein>
    <submittedName>
        <fullName evidence="11">ATP-binding cassette domain-containing protein</fullName>
    </submittedName>
</protein>
<name>A0A972K4T2_9BACL</name>
<dbReference type="Proteomes" id="UP000641588">
    <property type="component" value="Unassembled WGS sequence"/>
</dbReference>
<evidence type="ECO:0000256" key="2">
    <source>
        <dbReference type="ARBA" id="ARBA00022448"/>
    </source>
</evidence>